<accession>A0A6N2SCK1</accession>
<gene>
    <name evidence="1" type="ORF">CILFYP12_00732</name>
</gene>
<name>A0A6N2SCK1_CLOIN</name>
<sequence>MEGIRGRVSLHVYFLSVYTQSAQIVPLIRCIRDRSIFFLVDAGHLGCDRPTARTGLDLVDTFIFHTYRMVLLYPAEGIALRMFLDIDCLPIDGDALQYVVTVHRAVADRPARIRQLGGCACRDRPVRHRCRYLEIEAHSYCIRCLRPSICRYRRCIADRSGTGCAEPGGQVMTASLFTLQRDGIAFSIERSVTDITKAQLYGLSADGTIEFRCHIVTG</sequence>
<reference evidence="1" key="1">
    <citation type="submission" date="2019-11" db="EMBL/GenBank/DDBJ databases">
        <authorList>
            <person name="Feng L."/>
        </authorList>
    </citation>
    <scope>NUCLEOTIDE SEQUENCE</scope>
    <source>
        <strain evidence="1">CinnocuumLFYP12</strain>
    </source>
</reference>
<dbReference type="AlphaFoldDB" id="A0A6N2SCK1"/>
<protein>
    <submittedName>
        <fullName evidence="1">Uncharacterized protein</fullName>
    </submittedName>
</protein>
<dbReference type="EMBL" id="CACRTE010000011">
    <property type="protein sequence ID" value="VYS89941.1"/>
    <property type="molecule type" value="Genomic_DNA"/>
</dbReference>
<evidence type="ECO:0000313" key="1">
    <source>
        <dbReference type="EMBL" id="VYS89941.1"/>
    </source>
</evidence>
<organism evidence="1">
    <name type="scientific">Clostridium innocuum</name>
    <dbReference type="NCBI Taxonomy" id="1522"/>
    <lineage>
        <taxon>Bacteria</taxon>
        <taxon>Bacillati</taxon>
        <taxon>Bacillota</taxon>
        <taxon>Clostridia</taxon>
        <taxon>Eubacteriales</taxon>
        <taxon>Clostridiaceae</taxon>
        <taxon>Clostridium</taxon>
    </lineage>
</organism>
<proteinExistence type="predicted"/>